<name>A0A0X8JKS5_9BACT</name>
<keyword evidence="1" id="KW-0472">Membrane</keyword>
<keyword evidence="1" id="KW-1133">Transmembrane helix</keyword>
<accession>A0A0X8JKS5</accession>
<gene>
    <name evidence="2" type="ORF">AXF13_10965</name>
</gene>
<feature type="transmembrane region" description="Helical" evidence="1">
    <location>
        <begin position="64"/>
        <end position="81"/>
    </location>
</feature>
<reference evidence="3" key="1">
    <citation type="submission" date="2016-02" db="EMBL/GenBank/DDBJ databases">
        <authorList>
            <person name="Holder M.E."/>
            <person name="Ajami N.J."/>
            <person name="Petrosino J.F."/>
        </authorList>
    </citation>
    <scope>NUCLEOTIDE SEQUENCE [LARGE SCALE GENOMIC DNA]</scope>
    <source>
        <strain evidence="3">CCUG 45958</strain>
    </source>
</reference>
<proteinExistence type="predicted"/>
<dbReference type="KEGG" id="dfi:AXF13_10965"/>
<evidence type="ECO:0000313" key="2">
    <source>
        <dbReference type="EMBL" id="AMD90594.1"/>
    </source>
</evidence>
<evidence type="ECO:0000313" key="3">
    <source>
        <dbReference type="Proteomes" id="UP000069241"/>
    </source>
</evidence>
<evidence type="ECO:0000256" key="1">
    <source>
        <dbReference type="SAM" id="Phobius"/>
    </source>
</evidence>
<keyword evidence="1" id="KW-0812">Transmembrane</keyword>
<feature type="transmembrane region" description="Helical" evidence="1">
    <location>
        <begin position="101"/>
        <end position="122"/>
    </location>
</feature>
<organism evidence="2 3">
    <name type="scientific">Desulfovibrio fairfieldensis</name>
    <dbReference type="NCBI Taxonomy" id="44742"/>
    <lineage>
        <taxon>Bacteria</taxon>
        <taxon>Pseudomonadati</taxon>
        <taxon>Thermodesulfobacteriota</taxon>
        <taxon>Desulfovibrionia</taxon>
        <taxon>Desulfovibrionales</taxon>
        <taxon>Desulfovibrionaceae</taxon>
        <taxon>Desulfovibrio</taxon>
    </lineage>
</organism>
<sequence>MAMPELVNRGLGYVRREWPLCLFAATALCSIFFCYDDAPRRFAGLIGLAGGALCLKRFGLDRNIWIYLLAAVLAILPGISLDDVKRVRTDWQLHNFDTQLVWLMLASLRGLLVAVPFSLLFMKKAQGVSMLWKVPLCVFFLILALEPLFLGVAIMIILPFASCP</sequence>
<protein>
    <submittedName>
        <fullName evidence="2">Uncharacterized protein</fullName>
    </submittedName>
</protein>
<dbReference type="EMBL" id="CP014229">
    <property type="protein sequence ID" value="AMD90594.1"/>
    <property type="molecule type" value="Genomic_DNA"/>
</dbReference>
<dbReference type="Proteomes" id="UP000069241">
    <property type="component" value="Chromosome"/>
</dbReference>
<dbReference type="AlphaFoldDB" id="A0A0X8JKS5"/>
<keyword evidence="3" id="KW-1185">Reference proteome</keyword>
<feature type="transmembrane region" description="Helical" evidence="1">
    <location>
        <begin position="134"/>
        <end position="161"/>
    </location>
</feature>